<accession>A0ACD0P1W5</accession>
<proteinExistence type="predicted"/>
<sequence length="119" mass="12713">MIVLTPPPKSCLRPLHVLYPSDRFRPSLAARARTSSHVASSGTGDSFSLRPTNLITRCIVLRVGTPGSEGERMAHQTLDGPLGRDRAGIGEKGDKTGSQPKEQVRGSVQLGVPRRSQGS</sequence>
<evidence type="ECO:0000313" key="2">
    <source>
        <dbReference type="Proteomes" id="UP000245626"/>
    </source>
</evidence>
<keyword evidence="2" id="KW-1185">Reference proteome</keyword>
<name>A0ACD0P1W5_9BASI</name>
<dbReference type="Proteomes" id="UP000245626">
    <property type="component" value="Unassembled WGS sequence"/>
</dbReference>
<reference evidence="1 2" key="1">
    <citation type="journal article" date="2018" name="Mol. Biol. Evol.">
        <title>Broad Genomic Sampling Reveals a Smut Pathogenic Ancestry of the Fungal Clade Ustilaginomycotina.</title>
        <authorList>
            <person name="Kijpornyongpan T."/>
            <person name="Mondo S.J."/>
            <person name="Barry K."/>
            <person name="Sandor L."/>
            <person name="Lee J."/>
            <person name="Lipzen A."/>
            <person name="Pangilinan J."/>
            <person name="LaButti K."/>
            <person name="Hainaut M."/>
            <person name="Henrissat B."/>
            <person name="Grigoriev I.V."/>
            <person name="Spatafora J.W."/>
            <person name="Aime M.C."/>
        </authorList>
    </citation>
    <scope>NUCLEOTIDE SEQUENCE [LARGE SCALE GENOMIC DNA]</scope>
    <source>
        <strain evidence="1 2">SA 807</strain>
    </source>
</reference>
<organism evidence="1 2">
    <name type="scientific">Violaceomyces palustris</name>
    <dbReference type="NCBI Taxonomy" id="1673888"/>
    <lineage>
        <taxon>Eukaryota</taxon>
        <taxon>Fungi</taxon>
        <taxon>Dikarya</taxon>
        <taxon>Basidiomycota</taxon>
        <taxon>Ustilaginomycotina</taxon>
        <taxon>Ustilaginomycetes</taxon>
        <taxon>Violaceomycetales</taxon>
        <taxon>Violaceomycetaceae</taxon>
        <taxon>Violaceomyces</taxon>
    </lineage>
</organism>
<dbReference type="EMBL" id="KZ819794">
    <property type="protein sequence ID" value="PWN52148.1"/>
    <property type="molecule type" value="Genomic_DNA"/>
</dbReference>
<gene>
    <name evidence="1" type="ORF">IE53DRAFT_17438</name>
</gene>
<protein>
    <submittedName>
        <fullName evidence="1">Uncharacterized protein</fullName>
    </submittedName>
</protein>
<evidence type="ECO:0000313" key="1">
    <source>
        <dbReference type="EMBL" id="PWN52148.1"/>
    </source>
</evidence>